<dbReference type="PANTHER" id="PTHR12001">
    <property type="entry name" value="GERANYLGERANYL PYROPHOSPHATE SYNTHASE"/>
    <property type="match status" value="1"/>
</dbReference>
<evidence type="ECO:0000256" key="1">
    <source>
        <dbReference type="ARBA" id="ARBA00001946"/>
    </source>
</evidence>
<keyword evidence="5" id="KW-0460">Magnesium</keyword>
<keyword evidence="4" id="KW-0479">Metal-binding</keyword>
<gene>
    <name evidence="6" type="ORF">UFOPK1835_01682</name>
</gene>
<dbReference type="SUPFAM" id="SSF48576">
    <property type="entry name" value="Terpenoid synthases"/>
    <property type="match status" value="1"/>
</dbReference>
<proteinExistence type="inferred from homology"/>
<dbReference type="PROSITE" id="PS00444">
    <property type="entry name" value="POLYPRENYL_SYNTHASE_2"/>
    <property type="match status" value="1"/>
</dbReference>
<dbReference type="SFLD" id="SFLDG01017">
    <property type="entry name" value="Polyprenyl_Transferase_Like"/>
    <property type="match status" value="1"/>
</dbReference>
<dbReference type="InterPro" id="IPR033749">
    <property type="entry name" value="Polyprenyl_synt_CS"/>
</dbReference>
<dbReference type="PANTHER" id="PTHR12001:SF69">
    <property type="entry name" value="ALL TRANS-POLYPRENYL-DIPHOSPHATE SYNTHASE PDSS1"/>
    <property type="match status" value="1"/>
</dbReference>
<dbReference type="GO" id="GO:0046872">
    <property type="term" value="F:metal ion binding"/>
    <property type="evidence" value="ECO:0007669"/>
    <property type="project" value="UniProtKB-KW"/>
</dbReference>
<comment type="cofactor">
    <cofactor evidence="1">
        <name>Mg(2+)</name>
        <dbReference type="ChEBI" id="CHEBI:18420"/>
    </cofactor>
</comment>
<keyword evidence="3" id="KW-0808">Transferase</keyword>
<dbReference type="GO" id="GO:0008299">
    <property type="term" value="P:isoprenoid biosynthetic process"/>
    <property type="evidence" value="ECO:0007669"/>
    <property type="project" value="InterPro"/>
</dbReference>
<dbReference type="InterPro" id="IPR000092">
    <property type="entry name" value="Polyprenyl_synt"/>
</dbReference>
<dbReference type="Pfam" id="PF00348">
    <property type="entry name" value="polyprenyl_synt"/>
    <property type="match status" value="1"/>
</dbReference>
<dbReference type="GO" id="GO:0004659">
    <property type="term" value="F:prenyltransferase activity"/>
    <property type="evidence" value="ECO:0007669"/>
    <property type="project" value="InterPro"/>
</dbReference>
<protein>
    <submittedName>
        <fullName evidence="6">Unannotated protein</fullName>
    </submittedName>
</protein>
<organism evidence="6">
    <name type="scientific">freshwater metagenome</name>
    <dbReference type="NCBI Taxonomy" id="449393"/>
    <lineage>
        <taxon>unclassified sequences</taxon>
        <taxon>metagenomes</taxon>
        <taxon>ecological metagenomes</taxon>
    </lineage>
</organism>
<reference evidence="6" key="1">
    <citation type="submission" date="2020-05" db="EMBL/GenBank/DDBJ databases">
        <authorList>
            <person name="Chiriac C."/>
            <person name="Salcher M."/>
            <person name="Ghai R."/>
            <person name="Kavagutti S V."/>
        </authorList>
    </citation>
    <scope>NUCLEOTIDE SEQUENCE</scope>
</reference>
<dbReference type="SFLD" id="SFLDS00005">
    <property type="entry name" value="Isoprenoid_Synthase_Type_I"/>
    <property type="match status" value="1"/>
</dbReference>
<sequence length="389" mass="40460">MTGDSCSECTQRPRHRLLGRVATVRGIVGPGVRVPGYGFPAAAAYIWPVAAVSPLLQLPVLQADLVRVEDALKSSVVTDDPFLTEVASHLILAGGKRVRPAFCVTAAATASAEMGASSADVVLGAVSVELVHLGSLYHDDVMDDATTRRTVESVNARWGNLKAILAGDYLLAKASEIAASLGTEVAGLLAATIGKLCEGQILELQHAFSLERSEAAYLSSIDGKTASLLGTSCRVGAIVAGLPRPQIDALTTFGRSFGMAFQIVDDLLDVTSTDEELGKPAGHDLVEGTYTLPVIRTLAAGGPQASELRDLLVKLAPTDGSIEPVDDPESLEAARLLLRSSPAVQSSLETARAFVEEGQRALAPYAGTEATTALEAAAEHLLGTVRSAA</sequence>
<dbReference type="CDD" id="cd00685">
    <property type="entry name" value="Trans_IPPS_HT"/>
    <property type="match status" value="1"/>
</dbReference>
<evidence type="ECO:0000256" key="5">
    <source>
        <dbReference type="ARBA" id="ARBA00022842"/>
    </source>
</evidence>
<evidence type="ECO:0000256" key="4">
    <source>
        <dbReference type="ARBA" id="ARBA00022723"/>
    </source>
</evidence>
<name>A0A6J6I0A3_9ZZZZ</name>
<evidence type="ECO:0000256" key="2">
    <source>
        <dbReference type="ARBA" id="ARBA00006706"/>
    </source>
</evidence>
<accession>A0A6J6I0A3</accession>
<dbReference type="Gene3D" id="1.10.600.10">
    <property type="entry name" value="Farnesyl Diphosphate Synthase"/>
    <property type="match status" value="1"/>
</dbReference>
<dbReference type="InterPro" id="IPR008949">
    <property type="entry name" value="Isoprenoid_synthase_dom_sf"/>
</dbReference>
<evidence type="ECO:0000313" key="6">
    <source>
        <dbReference type="EMBL" id="CAB4619771.1"/>
    </source>
</evidence>
<dbReference type="AlphaFoldDB" id="A0A6J6I0A3"/>
<dbReference type="EMBL" id="CAEZUP010000091">
    <property type="protein sequence ID" value="CAB4619771.1"/>
    <property type="molecule type" value="Genomic_DNA"/>
</dbReference>
<comment type="similarity">
    <text evidence="2">Belongs to the FPP/GGPP synthase family.</text>
</comment>
<evidence type="ECO:0000256" key="3">
    <source>
        <dbReference type="ARBA" id="ARBA00022679"/>
    </source>
</evidence>